<evidence type="ECO:0000313" key="10">
    <source>
        <dbReference type="EMBL" id="KAJ7364936.1"/>
    </source>
</evidence>
<keyword evidence="4" id="KW-0234">DNA repair</keyword>
<dbReference type="AlphaFoldDB" id="A0AAD7AQ53"/>
<feature type="compositionally biased region" description="Basic and acidic residues" evidence="6">
    <location>
        <begin position="864"/>
        <end position="877"/>
    </location>
</feature>
<dbReference type="Pfam" id="PF01841">
    <property type="entry name" value="Transglut_core"/>
    <property type="match status" value="1"/>
</dbReference>
<dbReference type="GO" id="GO:0003684">
    <property type="term" value="F:damaged DNA binding"/>
    <property type="evidence" value="ECO:0007669"/>
    <property type="project" value="InterPro"/>
</dbReference>
<dbReference type="GO" id="GO:0006289">
    <property type="term" value="P:nucleotide-excision repair"/>
    <property type="evidence" value="ECO:0007669"/>
    <property type="project" value="InterPro"/>
</dbReference>
<dbReference type="InterPro" id="IPR018327">
    <property type="entry name" value="BHD_2"/>
</dbReference>
<feature type="region of interest" description="Disordered" evidence="6">
    <location>
        <begin position="583"/>
        <end position="606"/>
    </location>
</feature>
<dbReference type="EMBL" id="JARIHO010000003">
    <property type="protein sequence ID" value="KAJ7364936.1"/>
    <property type="molecule type" value="Genomic_DNA"/>
</dbReference>
<dbReference type="InterPro" id="IPR038765">
    <property type="entry name" value="Papain-like_cys_pep_sf"/>
</dbReference>
<dbReference type="GO" id="GO:0006298">
    <property type="term" value="P:mismatch repair"/>
    <property type="evidence" value="ECO:0007669"/>
    <property type="project" value="TreeGrafter"/>
</dbReference>
<dbReference type="Pfam" id="PF10404">
    <property type="entry name" value="BHD_2"/>
    <property type="match status" value="1"/>
</dbReference>
<comment type="similarity">
    <text evidence="2">Belongs to the XPC family.</text>
</comment>
<keyword evidence="3" id="KW-0227">DNA damage</keyword>
<dbReference type="InterPro" id="IPR018328">
    <property type="entry name" value="Rad4_beta-hairpin_dom3"/>
</dbReference>
<dbReference type="SMART" id="SM01032">
    <property type="entry name" value="BHD_3"/>
    <property type="match status" value="1"/>
</dbReference>
<feature type="region of interest" description="Disordered" evidence="6">
    <location>
        <begin position="1"/>
        <end position="28"/>
    </location>
</feature>
<dbReference type="InterPro" id="IPR002931">
    <property type="entry name" value="Transglutaminase-like"/>
</dbReference>
<reference evidence="10" key="1">
    <citation type="submission" date="2023-03" db="EMBL/GenBank/DDBJ databases">
        <title>Massive genome expansion in bonnet fungi (Mycena s.s.) driven by repeated elements and novel gene families across ecological guilds.</title>
        <authorList>
            <consortium name="Lawrence Berkeley National Laboratory"/>
            <person name="Harder C.B."/>
            <person name="Miyauchi S."/>
            <person name="Viragh M."/>
            <person name="Kuo A."/>
            <person name="Thoen E."/>
            <person name="Andreopoulos B."/>
            <person name="Lu D."/>
            <person name="Skrede I."/>
            <person name="Drula E."/>
            <person name="Henrissat B."/>
            <person name="Morin E."/>
            <person name="Kohler A."/>
            <person name="Barry K."/>
            <person name="LaButti K."/>
            <person name="Morin E."/>
            <person name="Salamov A."/>
            <person name="Lipzen A."/>
            <person name="Mereny Z."/>
            <person name="Hegedus B."/>
            <person name="Baldrian P."/>
            <person name="Stursova M."/>
            <person name="Weitz H."/>
            <person name="Taylor A."/>
            <person name="Grigoriev I.V."/>
            <person name="Nagy L.G."/>
            <person name="Martin F."/>
            <person name="Kauserud H."/>
        </authorList>
    </citation>
    <scope>NUCLEOTIDE SEQUENCE</scope>
    <source>
        <strain evidence="10">CBHHK002</strain>
    </source>
</reference>
<feature type="domain" description="Rad4 beta-hairpin" evidence="9">
    <location>
        <begin position="636"/>
        <end position="710"/>
    </location>
</feature>
<evidence type="ECO:0000256" key="5">
    <source>
        <dbReference type="ARBA" id="ARBA00023242"/>
    </source>
</evidence>
<dbReference type="Gene3D" id="3.30.70.2460">
    <property type="entry name" value="Rad4, beta-hairpin domain BHD3"/>
    <property type="match status" value="1"/>
</dbReference>
<sequence length="1010" mass="110977">MSASGLDPESDSEGDWEEVPVPEEEKNLEITIATRPAQDKKARLSRADQLLRTNSHKLHTLALLTNAWVRNKWINDPLLHARLLSLTPLSLQTSFAMIHKSRVPEQHKRGRMFETAMGHLVFWWAHTFFDVTFDGHIRNRTFDAVQKSVELLEDVPTDTWDVELLQEVLGDKGELIKGPKSLMKHALMQKGTRDTSAQLFTALCRALGIPARLVVSLQSVPWQSSAGKPKKDYRKQKRDAEAPRDVKGKGKAKANDSAFVGDGQRLDGSSVPEKSEKAKGKEKAKPVIKLRKAKPQGNVLGSGPSTSSSEPDPATTPPVFWTEVFSRPDGRWFPVDPVRGTVNQTQNFDPSFTPAYGGPQQPSNVLFANPNSAYARPSTRSQPPPPSPARALARASTDNRMVYVLAFEEDGYARDVTPRYARQYTAKVAKIQGGAGARNGRAAWWELVVAGVRRPYRLHRDDVEDAELDVAQLHEGMPTTVGGFKDHPMYVLARHLTKTQTIHPPPPQTRELGKFRGEPVYPRSAVVSLKTAENWMRSEGRQIKEGEQPMKWVKMQASTIWRKREMEAMREGLRIAGEHAEAEAAATNGDDDDDGGPNESSAKKIGQGLEKDVMQGLYALSQTELYVAAPVVDGKIPKNNFGNIDLYVPSMLPAGAVHLPFKGIAKIARTLGFDFAEAVTGFDFKSRRATPVLRGIVVAAENESAVLEAYWEAENDAAEKARAKKRERVLKQWTRLVHGLRIRQSLQEEYKDRQPAATVGENGEDEEVLPGLAGGGFVTGADNVVQAYQLPKYQHVNLPFQPPSGGNSAGPSGATSDGETAAERVAFDLETMDVDSDPGIEDVPPAAPRPAQKLKSMQELAEETAARLSKEFARHDLGQAVEEDVDILPPPPPIAPAPKAKNAHQAKPSRAPSERNATKTKAKARAPAARRGSARKRRRNAGTDSDSESEEKDSEPSPAKRAKVSNGAAPAPAPATEPTGRSLRPRRTKTQTELEEEVERERAFQRAVAK</sequence>
<feature type="domain" description="Rad4 beta-hairpin" evidence="8">
    <location>
        <begin position="529"/>
        <end position="629"/>
    </location>
</feature>
<feature type="region of interest" description="Disordered" evidence="6">
    <location>
        <begin position="346"/>
        <end position="393"/>
    </location>
</feature>
<dbReference type="Pfam" id="PF10405">
    <property type="entry name" value="BHD_3"/>
    <property type="match status" value="1"/>
</dbReference>
<evidence type="ECO:0000259" key="7">
    <source>
        <dbReference type="SMART" id="SM01030"/>
    </source>
</evidence>
<dbReference type="PANTHER" id="PTHR12135">
    <property type="entry name" value="DNA REPAIR PROTEIN XP-C / RAD4"/>
    <property type="match status" value="1"/>
</dbReference>
<evidence type="ECO:0000256" key="2">
    <source>
        <dbReference type="ARBA" id="ARBA00009525"/>
    </source>
</evidence>
<dbReference type="InterPro" id="IPR018325">
    <property type="entry name" value="Rad4/PNGase_transGLS-fold"/>
</dbReference>
<feature type="region of interest" description="Disordered" evidence="6">
    <location>
        <begin position="796"/>
        <end position="820"/>
    </location>
</feature>
<dbReference type="InterPro" id="IPR018326">
    <property type="entry name" value="Rad4_beta-hairpin_dom1"/>
</dbReference>
<dbReference type="Gene3D" id="2.20.20.110">
    <property type="entry name" value="Rad4, beta-hairpin domain BHD1"/>
    <property type="match status" value="1"/>
</dbReference>
<feature type="compositionally biased region" description="Polar residues" evidence="6">
    <location>
        <begin position="360"/>
        <end position="372"/>
    </location>
</feature>
<feature type="compositionally biased region" description="Basic and acidic residues" evidence="6">
    <location>
        <begin position="238"/>
        <end position="248"/>
    </location>
</feature>
<evidence type="ECO:0000256" key="3">
    <source>
        <dbReference type="ARBA" id="ARBA00022763"/>
    </source>
</evidence>
<dbReference type="SMART" id="SM01030">
    <property type="entry name" value="BHD_1"/>
    <property type="match status" value="1"/>
</dbReference>
<evidence type="ECO:0000259" key="8">
    <source>
        <dbReference type="SMART" id="SM01031"/>
    </source>
</evidence>
<evidence type="ECO:0000259" key="9">
    <source>
        <dbReference type="SMART" id="SM01032"/>
    </source>
</evidence>
<dbReference type="InterPro" id="IPR042488">
    <property type="entry name" value="Rad4_BHD3_sf"/>
</dbReference>
<evidence type="ECO:0000256" key="4">
    <source>
        <dbReference type="ARBA" id="ARBA00023204"/>
    </source>
</evidence>
<feature type="domain" description="Rad4 beta-hairpin" evidence="7">
    <location>
        <begin position="473"/>
        <end position="527"/>
    </location>
</feature>
<feature type="compositionally biased region" description="Low complexity" evidence="6">
    <location>
        <begin position="803"/>
        <end position="816"/>
    </location>
</feature>
<name>A0AAD7AQ53_9AGAR</name>
<dbReference type="Pfam" id="PF10403">
    <property type="entry name" value="BHD_1"/>
    <property type="match status" value="1"/>
</dbReference>
<feature type="compositionally biased region" description="Acidic residues" evidence="6">
    <location>
        <begin position="8"/>
        <end position="22"/>
    </location>
</feature>
<accession>A0AAD7AQ53</accession>
<dbReference type="PANTHER" id="PTHR12135:SF0">
    <property type="entry name" value="DNA REPAIR PROTEIN COMPLEMENTING XP-C CELLS"/>
    <property type="match status" value="1"/>
</dbReference>
<dbReference type="SUPFAM" id="SSF54001">
    <property type="entry name" value="Cysteine proteinases"/>
    <property type="match status" value="1"/>
</dbReference>
<comment type="subcellular location">
    <subcellularLocation>
        <location evidence="1">Nucleus</location>
    </subcellularLocation>
</comment>
<feature type="compositionally biased region" description="Basic and acidic residues" evidence="6">
    <location>
        <begin position="273"/>
        <end position="285"/>
    </location>
</feature>
<dbReference type="GO" id="GO:0071942">
    <property type="term" value="C:XPC complex"/>
    <property type="evidence" value="ECO:0007669"/>
    <property type="project" value="TreeGrafter"/>
</dbReference>
<dbReference type="SMART" id="SM01031">
    <property type="entry name" value="BHD_2"/>
    <property type="match status" value="1"/>
</dbReference>
<dbReference type="Gene3D" id="3.90.260.10">
    <property type="entry name" value="Transglutaminase-like"/>
    <property type="match status" value="1"/>
</dbReference>
<proteinExistence type="inferred from homology"/>
<dbReference type="FunFam" id="3.30.70.2460:FF:000001">
    <property type="entry name" value="DNA repair protein Rad4 family"/>
    <property type="match status" value="1"/>
</dbReference>
<evidence type="ECO:0008006" key="12">
    <source>
        <dbReference type="Google" id="ProtNLM"/>
    </source>
</evidence>
<dbReference type="GO" id="GO:0000111">
    <property type="term" value="C:nucleotide-excision repair factor 2 complex"/>
    <property type="evidence" value="ECO:0007669"/>
    <property type="project" value="TreeGrafter"/>
</dbReference>
<comment type="caution">
    <text evidence="10">The sequence shown here is derived from an EMBL/GenBank/DDBJ whole genome shotgun (WGS) entry which is preliminary data.</text>
</comment>
<dbReference type="GO" id="GO:0005737">
    <property type="term" value="C:cytoplasm"/>
    <property type="evidence" value="ECO:0007669"/>
    <property type="project" value="TreeGrafter"/>
</dbReference>
<organism evidence="10 11">
    <name type="scientific">Mycena albidolilacea</name>
    <dbReference type="NCBI Taxonomy" id="1033008"/>
    <lineage>
        <taxon>Eukaryota</taxon>
        <taxon>Fungi</taxon>
        <taxon>Dikarya</taxon>
        <taxon>Basidiomycota</taxon>
        <taxon>Agaricomycotina</taxon>
        <taxon>Agaricomycetes</taxon>
        <taxon>Agaricomycetidae</taxon>
        <taxon>Agaricales</taxon>
        <taxon>Marasmiineae</taxon>
        <taxon>Mycenaceae</taxon>
        <taxon>Mycena</taxon>
    </lineage>
</organism>
<dbReference type="Pfam" id="PF03835">
    <property type="entry name" value="Rad4"/>
    <property type="match status" value="1"/>
</dbReference>
<dbReference type="Proteomes" id="UP001218218">
    <property type="component" value="Unassembled WGS sequence"/>
</dbReference>
<dbReference type="GO" id="GO:0003697">
    <property type="term" value="F:single-stranded DNA binding"/>
    <property type="evidence" value="ECO:0007669"/>
    <property type="project" value="TreeGrafter"/>
</dbReference>
<evidence type="ECO:0000256" key="6">
    <source>
        <dbReference type="SAM" id="MobiDB-lite"/>
    </source>
</evidence>
<protein>
    <recommendedName>
        <fullName evidence="12">Rad4-domain-containing protein</fullName>
    </recommendedName>
</protein>
<evidence type="ECO:0000313" key="11">
    <source>
        <dbReference type="Proteomes" id="UP001218218"/>
    </source>
</evidence>
<keyword evidence="5" id="KW-0539">Nucleus</keyword>
<dbReference type="InterPro" id="IPR036985">
    <property type="entry name" value="Transglutaminase-like_sf"/>
</dbReference>
<gene>
    <name evidence="10" type="ORF">DFH08DRAFT_1073454</name>
</gene>
<evidence type="ECO:0000256" key="1">
    <source>
        <dbReference type="ARBA" id="ARBA00004123"/>
    </source>
</evidence>
<keyword evidence="11" id="KW-1185">Reference proteome</keyword>
<dbReference type="InterPro" id="IPR004583">
    <property type="entry name" value="DNA_repair_Rad4"/>
</dbReference>
<feature type="region of interest" description="Disordered" evidence="6">
    <location>
        <begin position="223"/>
        <end position="321"/>
    </location>
</feature>
<feature type="region of interest" description="Disordered" evidence="6">
    <location>
        <begin position="834"/>
        <end position="1010"/>
    </location>
</feature>